<dbReference type="GO" id="GO:0003723">
    <property type="term" value="F:RNA binding"/>
    <property type="evidence" value="ECO:0007669"/>
    <property type="project" value="UniProtKB-KW"/>
</dbReference>
<dbReference type="GO" id="GO:0000956">
    <property type="term" value="P:nuclear-transcribed mRNA catabolic process"/>
    <property type="evidence" value="ECO:0007669"/>
    <property type="project" value="TreeGrafter"/>
</dbReference>
<dbReference type="Proteomes" id="UP001222325">
    <property type="component" value="Unassembled WGS sequence"/>
</dbReference>
<dbReference type="GO" id="GO:0034353">
    <property type="term" value="F:mRNA 5'-diphosphatase activity"/>
    <property type="evidence" value="ECO:0007669"/>
    <property type="project" value="TreeGrafter"/>
</dbReference>
<dbReference type="GO" id="GO:0005634">
    <property type="term" value="C:nucleus"/>
    <property type="evidence" value="ECO:0007669"/>
    <property type="project" value="UniProtKB-SubCell"/>
</dbReference>
<comment type="catalytic activity">
    <reaction evidence="5">
        <text>a 5'-end NAD(+)-phospho-ribonucleoside in mRNA + H2O = a 5'-end phospho-ribonucleoside in mRNA + NAD(+) + H(+)</text>
        <dbReference type="Rhea" id="RHEA:60880"/>
        <dbReference type="Rhea" id="RHEA-COMP:15692"/>
        <dbReference type="Rhea" id="RHEA-COMP:15698"/>
        <dbReference type="ChEBI" id="CHEBI:15377"/>
        <dbReference type="ChEBI" id="CHEBI:15378"/>
        <dbReference type="ChEBI" id="CHEBI:57540"/>
        <dbReference type="ChEBI" id="CHEBI:138282"/>
        <dbReference type="ChEBI" id="CHEBI:144029"/>
    </reaction>
    <physiologicalReaction direction="left-to-right" evidence="5">
        <dbReference type="Rhea" id="RHEA:60881"/>
    </physiologicalReaction>
</comment>
<name>A0AAD6UD47_9AGAR</name>
<comment type="caution">
    <text evidence="8">The sequence shown here is derived from an EMBL/GenBank/DDBJ whole genome shotgun (WGS) entry which is preliminary data.</text>
</comment>
<keyword evidence="6" id="KW-0694">RNA-binding</keyword>
<dbReference type="PANTHER" id="PTHR12395">
    <property type="entry name" value="DOM-3 RELATED"/>
    <property type="match status" value="1"/>
</dbReference>
<reference evidence="8" key="1">
    <citation type="submission" date="2023-03" db="EMBL/GenBank/DDBJ databases">
        <title>Massive genome expansion in bonnet fungi (Mycena s.s.) driven by repeated elements and novel gene families across ecological guilds.</title>
        <authorList>
            <consortium name="Lawrence Berkeley National Laboratory"/>
            <person name="Harder C.B."/>
            <person name="Miyauchi S."/>
            <person name="Viragh M."/>
            <person name="Kuo A."/>
            <person name="Thoen E."/>
            <person name="Andreopoulos B."/>
            <person name="Lu D."/>
            <person name="Skrede I."/>
            <person name="Drula E."/>
            <person name="Henrissat B."/>
            <person name="Morin E."/>
            <person name="Kohler A."/>
            <person name="Barry K."/>
            <person name="LaButti K."/>
            <person name="Morin E."/>
            <person name="Salamov A."/>
            <person name="Lipzen A."/>
            <person name="Mereny Z."/>
            <person name="Hegedus B."/>
            <person name="Baldrian P."/>
            <person name="Stursova M."/>
            <person name="Weitz H."/>
            <person name="Taylor A."/>
            <person name="Grigoriev I.V."/>
            <person name="Nagy L.G."/>
            <person name="Martin F."/>
            <person name="Kauserud H."/>
        </authorList>
    </citation>
    <scope>NUCLEOTIDE SEQUENCE</scope>
    <source>
        <strain evidence="8">CBHHK173m</strain>
    </source>
</reference>
<evidence type="ECO:0000256" key="4">
    <source>
        <dbReference type="ARBA" id="ARBA00044692"/>
    </source>
</evidence>
<dbReference type="GO" id="GO:0046872">
    <property type="term" value="F:metal ion binding"/>
    <property type="evidence" value="ECO:0007669"/>
    <property type="project" value="UniProtKB-KW"/>
</dbReference>
<dbReference type="InterPro" id="IPR039039">
    <property type="entry name" value="RAI1-like_fam"/>
</dbReference>
<dbReference type="GO" id="GO:0004518">
    <property type="term" value="F:nuclease activity"/>
    <property type="evidence" value="ECO:0007669"/>
    <property type="project" value="UniProtKB-KW"/>
</dbReference>
<dbReference type="GO" id="GO:0110155">
    <property type="term" value="P:NAD-cap decapping"/>
    <property type="evidence" value="ECO:0007669"/>
    <property type="project" value="TreeGrafter"/>
</dbReference>
<comment type="catalytic activity">
    <reaction evidence="3">
        <text>a 5'-end (N(7)-methyl 5'-triphosphoguanosine)-ribonucleoside-ribonucleotide in mRNA + H2O = a (N(7)-methyl 5'-triphosphoguanosine)-nucleoside + a 5'-end phospho-ribonucleoside in mRNA + H(+)</text>
        <dbReference type="Rhea" id="RHEA:66928"/>
        <dbReference type="Rhea" id="RHEA-COMP:15692"/>
        <dbReference type="Rhea" id="RHEA-COMP:17313"/>
        <dbReference type="ChEBI" id="CHEBI:15377"/>
        <dbReference type="ChEBI" id="CHEBI:15378"/>
        <dbReference type="ChEBI" id="CHEBI:138282"/>
        <dbReference type="ChEBI" id="CHEBI:172876"/>
        <dbReference type="ChEBI" id="CHEBI:172877"/>
    </reaction>
    <physiologicalReaction direction="left-to-right" evidence="3">
        <dbReference type="Rhea" id="RHEA:66929"/>
    </physiologicalReaction>
</comment>
<dbReference type="PANTHER" id="PTHR12395:SF9">
    <property type="entry name" value="DECAPPING AND EXORIBONUCLEASE PROTEIN"/>
    <property type="match status" value="1"/>
</dbReference>
<proteinExistence type="inferred from homology"/>
<evidence type="ECO:0000256" key="1">
    <source>
        <dbReference type="ARBA" id="ARBA00001968"/>
    </source>
</evidence>
<dbReference type="InterPro" id="IPR013961">
    <property type="entry name" value="RAI1"/>
</dbReference>
<comment type="function">
    <text evidence="6">Decapping enzyme for NAD-capped RNAs: specifically hydrolyzes the nicotinamide adenine dinucleotide (NAD) cap from a subset of RNAs by removing the entire NAD moiety from the 5'-end of an NAD-capped RNA.</text>
</comment>
<accession>A0AAD6UD47</accession>
<comment type="similarity">
    <text evidence="2 6">Belongs to the DXO/Dom3Z family.</text>
</comment>
<keyword evidence="6" id="KW-0479">Metal-binding</keyword>
<comment type="cofactor">
    <cofactor evidence="1 6">
        <name>a divalent metal cation</name>
        <dbReference type="ChEBI" id="CHEBI:60240"/>
    </cofactor>
</comment>
<sequence>MRRPELCLRYSFASRSICTLASSSSGKSLSAAPPVIVTKTRTRVDGSFLLLSSLTPDSPSKAWLGRARQVTRYTLTENKSTSLVSLEITNAMRRFSEPIRGTNVAQIGARWNPYIHRRPRPLHEMLMACLASPEGVRGLLAADVVAGRDLLKRLMFPHKASFNACFVHGVLFLEDVIDSAESPVNYAALHREAGFLRASTGMYTPGWTEPSGRTRHTLHAVVARPLGGLNLLMSGSVDCVKYRYSKNPAVYMQFVTRPLREGKYTIYPRIWRDWYIRTHLMGIRALYLGLIDEAGVLRNTRRLATRSLPKAAAARGGPWDPEDNIHWAFRVLTTLRDFCQEANDRHVLATKRRTDRRVWRVDISPIAGETRVLVRDLPVDERRALQPGQPHGIVPDSVIKVFDRGYA</sequence>
<dbReference type="EMBL" id="JARJCN010000008">
    <property type="protein sequence ID" value="KAJ7098607.1"/>
    <property type="molecule type" value="Genomic_DNA"/>
</dbReference>
<comment type="catalytic activity">
    <reaction evidence="4">
        <text>a 5'-end triphospho-ribonucleoside in mRNA + H2O = a 5'-end phospho-ribonucleoside in mRNA + diphosphate + H(+)</text>
        <dbReference type="Rhea" id="RHEA:78683"/>
        <dbReference type="Rhea" id="RHEA-COMP:15692"/>
        <dbReference type="Rhea" id="RHEA-COMP:17164"/>
        <dbReference type="ChEBI" id="CHEBI:15377"/>
        <dbReference type="ChEBI" id="CHEBI:15378"/>
        <dbReference type="ChEBI" id="CHEBI:33019"/>
        <dbReference type="ChEBI" id="CHEBI:138282"/>
        <dbReference type="ChEBI" id="CHEBI:167618"/>
    </reaction>
    <physiologicalReaction direction="left-to-right" evidence="4">
        <dbReference type="Rhea" id="RHEA:78684"/>
    </physiologicalReaction>
</comment>
<evidence type="ECO:0000256" key="6">
    <source>
        <dbReference type="RuleBase" id="RU367113"/>
    </source>
</evidence>
<keyword evidence="6" id="KW-0547">Nucleotide-binding</keyword>
<evidence type="ECO:0000313" key="8">
    <source>
        <dbReference type="EMBL" id="KAJ7098607.1"/>
    </source>
</evidence>
<dbReference type="GO" id="GO:0000166">
    <property type="term" value="F:nucleotide binding"/>
    <property type="evidence" value="ECO:0007669"/>
    <property type="project" value="UniProtKB-KW"/>
</dbReference>
<keyword evidence="6" id="KW-0539">Nucleus</keyword>
<keyword evidence="6" id="KW-0378">Hydrolase</keyword>
<keyword evidence="9" id="KW-1185">Reference proteome</keyword>
<protein>
    <recommendedName>
        <fullName evidence="6">Decapping nuclease</fullName>
        <ecNumber evidence="6">3.6.1.-</ecNumber>
    </recommendedName>
</protein>
<organism evidence="8 9">
    <name type="scientific">Mycena belliarum</name>
    <dbReference type="NCBI Taxonomy" id="1033014"/>
    <lineage>
        <taxon>Eukaryota</taxon>
        <taxon>Fungi</taxon>
        <taxon>Dikarya</taxon>
        <taxon>Basidiomycota</taxon>
        <taxon>Agaricomycotina</taxon>
        <taxon>Agaricomycetes</taxon>
        <taxon>Agaricomycetidae</taxon>
        <taxon>Agaricales</taxon>
        <taxon>Marasmiineae</taxon>
        <taxon>Mycenaceae</taxon>
        <taxon>Mycena</taxon>
    </lineage>
</organism>
<dbReference type="AlphaFoldDB" id="A0AAD6UD47"/>
<comment type="subcellular location">
    <subcellularLocation>
        <location evidence="6">Nucleus</location>
    </subcellularLocation>
</comment>
<feature type="domain" description="RAI1-like" evidence="7">
    <location>
        <begin position="218"/>
        <end position="375"/>
    </location>
</feature>
<dbReference type="EC" id="3.6.1.-" evidence="6"/>
<keyword evidence="6" id="KW-0540">Nuclease</keyword>
<evidence type="ECO:0000259" key="7">
    <source>
        <dbReference type="Pfam" id="PF08652"/>
    </source>
</evidence>
<evidence type="ECO:0000256" key="2">
    <source>
        <dbReference type="ARBA" id="ARBA00006562"/>
    </source>
</evidence>
<evidence type="ECO:0000313" key="9">
    <source>
        <dbReference type="Proteomes" id="UP001222325"/>
    </source>
</evidence>
<gene>
    <name evidence="8" type="ORF">B0H15DRAFT_583479</name>
</gene>
<dbReference type="GO" id="GO:0005829">
    <property type="term" value="C:cytosol"/>
    <property type="evidence" value="ECO:0007669"/>
    <property type="project" value="TreeGrafter"/>
</dbReference>
<dbReference type="Pfam" id="PF08652">
    <property type="entry name" value="RAI1"/>
    <property type="match status" value="1"/>
</dbReference>
<evidence type="ECO:0000256" key="3">
    <source>
        <dbReference type="ARBA" id="ARBA00044676"/>
    </source>
</evidence>
<evidence type="ECO:0000256" key="5">
    <source>
        <dbReference type="ARBA" id="ARBA00048124"/>
    </source>
</evidence>